<name>A0A6C0FIG3_9ZZZZ</name>
<reference evidence="1" key="1">
    <citation type="journal article" date="2020" name="Nature">
        <title>Giant virus diversity and host interactions through global metagenomics.</title>
        <authorList>
            <person name="Schulz F."/>
            <person name="Roux S."/>
            <person name="Paez-Espino D."/>
            <person name="Jungbluth S."/>
            <person name="Walsh D.A."/>
            <person name="Denef V.J."/>
            <person name="McMahon K.D."/>
            <person name="Konstantinidis K.T."/>
            <person name="Eloe-Fadrosh E.A."/>
            <person name="Kyrpides N.C."/>
            <person name="Woyke T."/>
        </authorList>
    </citation>
    <scope>NUCLEOTIDE SEQUENCE</scope>
    <source>
        <strain evidence="1">GVMAG-S-ERX556126-94</strain>
    </source>
</reference>
<proteinExistence type="predicted"/>
<dbReference type="EMBL" id="MN738841">
    <property type="protein sequence ID" value="QHT39320.1"/>
    <property type="molecule type" value="Genomic_DNA"/>
</dbReference>
<organism evidence="1">
    <name type="scientific">viral metagenome</name>
    <dbReference type="NCBI Taxonomy" id="1070528"/>
    <lineage>
        <taxon>unclassified sequences</taxon>
        <taxon>metagenomes</taxon>
        <taxon>organismal metagenomes</taxon>
    </lineage>
</organism>
<sequence length="216" mass="24493">MNRILFILFLLFVLLLLFNNKEGMRNPLVPTEYEFATLTAPQDVMSGYYQAELYKSDSTWKAGNKKCHHILDKDDCSLVGDDGRLANDACLVECDTSPISVTIKKRQDVGNDLSSRGINFEDSDEYNYLEIYDSIQNINGDIDSLRGVIDEVKKQAKYLDIGSKCTPCFYDPNSNNIDSVLKLEPDEYLEACPSECESYADCFLDSDKRPDLNCEL</sequence>
<protein>
    <submittedName>
        <fullName evidence="1">Uncharacterized protein</fullName>
    </submittedName>
</protein>
<evidence type="ECO:0000313" key="1">
    <source>
        <dbReference type="EMBL" id="QHT39320.1"/>
    </source>
</evidence>
<accession>A0A6C0FIG3</accession>
<dbReference type="AlphaFoldDB" id="A0A6C0FIG3"/>